<gene>
    <name evidence="1" type="ORF">PGRI_020800</name>
</gene>
<dbReference type="InterPro" id="IPR053178">
    <property type="entry name" value="Osmoadaptation_assoc"/>
</dbReference>
<dbReference type="GeneID" id="63705093"/>
<dbReference type="OMA" id="WAVTADP"/>
<keyword evidence="2" id="KW-1185">Reference proteome</keyword>
<evidence type="ECO:0008006" key="3">
    <source>
        <dbReference type="Google" id="ProtNLM"/>
    </source>
</evidence>
<dbReference type="PANTHER" id="PTHR38111">
    <property type="entry name" value="ZN(2)-C6 FUNGAL-TYPE DOMAIN-CONTAINING PROTEIN-RELATED"/>
    <property type="match status" value="1"/>
</dbReference>
<dbReference type="Proteomes" id="UP000070168">
    <property type="component" value="Unassembled WGS sequence"/>
</dbReference>
<dbReference type="RefSeq" id="XP_040646746.1">
    <property type="nucleotide sequence ID" value="XM_040789793.1"/>
</dbReference>
<comment type="caution">
    <text evidence="1">The sequence shown here is derived from an EMBL/GenBank/DDBJ whole genome shotgun (WGS) entry which is preliminary data.</text>
</comment>
<proteinExistence type="predicted"/>
<dbReference type="AlphaFoldDB" id="A0A135LH31"/>
<dbReference type="EMBL" id="LHQR01000065">
    <property type="protein sequence ID" value="KXG48210.1"/>
    <property type="molecule type" value="Genomic_DNA"/>
</dbReference>
<dbReference type="PANTHER" id="PTHR38111:SF11">
    <property type="entry name" value="TRANSCRIPTION FACTOR DOMAIN-CONTAINING PROTEIN-RELATED"/>
    <property type="match status" value="1"/>
</dbReference>
<protein>
    <recommendedName>
        <fullName evidence="3">Transcription factor</fullName>
    </recommendedName>
</protein>
<sequence length="374" mass="41554">MTSLTSSFVGAIKRSTDLRYNLWWAFGIFLEDVPRRIGSNEALDRAVDALTTAHAGFCARQPISVEALAKYSHALRTLRVYLDDPLQASASSTLCAVMILLLCQTFMGNNAQISGHAQGAASILKARKNFGPRDDFERRLFLSLRGSVLFEGLYNDAIDLSPEEWDALVKNDFDNNQPEGQIVQFLAQAPVLIKRGKRAIRDGEDVTPLAEEVRAIYEECKLILGELKARTVEAETSLSARPETFMTRILRAHYLRTHGIGIAITTFFNCILQALDPGDYISLLDSSWLVEDTLIHAQKSNMHRPVGAGYVLLCLSAAWIVTADPQLRSMVEAALFDYHGDFVAHNGAKISRELERVKENLWLGSIATSDECSF</sequence>
<reference evidence="1 2" key="1">
    <citation type="journal article" date="2016" name="BMC Genomics">
        <title>Genome sequencing and secondary metabolism of the postharvest pathogen Penicillium griseofulvum.</title>
        <authorList>
            <person name="Banani H."/>
            <person name="Marcet-Houben M."/>
            <person name="Ballester A.R."/>
            <person name="Abbruscato P."/>
            <person name="Gonzalez-Candelas L."/>
            <person name="Gabaldon T."/>
            <person name="Spadaro D."/>
        </authorList>
    </citation>
    <scope>NUCLEOTIDE SEQUENCE [LARGE SCALE GENOMIC DNA]</scope>
    <source>
        <strain evidence="1 2">PG3</strain>
    </source>
</reference>
<dbReference type="OrthoDB" id="4314040at2759"/>
<accession>A0A135LH31</accession>
<evidence type="ECO:0000313" key="1">
    <source>
        <dbReference type="EMBL" id="KXG48210.1"/>
    </source>
</evidence>
<organism evidence="1 2">
    <name type="scientific">Penicillium patulum</name>
    <name type="common">Penicillium griseofulvum</name>
    <dbReference type="NCBI Taxonomy" id="5078"/>
    <lineage>
        <taxon>Eukaryota</taxon>
        <taxon>Fungi</taxon>
        <taxon>Dikarya</taxon>
        <taxon>Ascomycota</taxon>
        <taxon>Pezizomycotina</taxon>
        <taxon>Eurotiomycetes</taxon>
        <taxon>Eurotiomycetidae</taxon>
        <taxon>Eurotiales</taxon>
        <taxon>Aspergillaceae</taxon>
        <taxon>Penicillium</taxon>
    </lineage>
</organism>
<name>A0A135LH31_PENPA</name>
<evidence type="ECO:0000313" key="2">
    <source>
        <dbReference type="Proteomes" id="UP000070168"/>
    </source>
</evidence>